<keyword evidence="2" id="KW-0378">Hydrolase</keyword>
<protein>
    <submittedName>
        <fullName evidence="2">MBL fold metallo-hydrolase</fullName>
    </submittedName>
</protein>
<dbReference type="InterPro" id="IPR001279">
    <property type="entry name" value="Metallo-B-lactamas"/>
</dbReference>
<dbReference type="InterPro" id="IPR036866">
    <property type="entry name" value="RibonucZ/Hydroxyglut_hydro"/>
</dbReference>
<dbReference type="CDD" id="cd16282">
    <property type="entry name" value="metallo-hydrolase-like_MBL-fold"/>
    <property type="match status" value="1"/>
</dbReference>
<reference evidence="2 3" key="1">
    <citation type="submission" date="2018-11" db="EMBL/GenBank/DDBJ databases">
        <authorList>
            <person name="Li F."/>
        </authorList>
    </citation>
    <scope>NUCLEOTIDE SEQUENCE [LARGE SCALE GENOMIC DNA]</scope>
    <source>
        <strain evidence="2 3">Gsoil 818</strain>
    </source>
</reference>
<dbReference type="PANTHER" id="PTHR42951:SF4">
    <property type="entry name" value="ACYL-COENZYME A THIOESTERASE MBLAC2"/>
    <property type="match status" value="1"/>
</dbReference>
<proteinExistence type="predicted"/>
<comment type="caution">
    <text evidence="2">The sequence shown here is derived from an EMBL/GenBank/DDBJ whole genome shotgun (WGS) entry which is preliminary data.</text>
</comment>
<name>A0A3N0GN59_9ACTN</name>
<sequence length="318" mass="34351">MILGPQATPTPPGPGSGTLDEVCPGVHAWVQPDGSWWVNNAGAVAGGDSVLVVDTCATEARTRRFLDAVHTSTGGLPVRFAVNTHQHGDHAYGNSLLPASTVLFGHPNMREGLRMDPVIEGCPPLWDPVPDWGGVTRRLPHVTVESALTLHLGDRRIDLLHPGTPAHTTGDLVAWLPEERVLFSGDLVFAGLTPLVFMGSVTGALSAFDWLASFAAEALVPGHGPVLRGPAIDEVLEQHRRYYRFLIHTAEDGRSRGWSALEAARQADLGEFAGWADAERIVLNLHRLYADHEGRELDIPAAFGDAIAWLGRPMHTWV</sequence>
<dbReference type="GO" id="GO:0016787">
    <property type="term" value="F:hydrolase activity"/>
    <property type="evidence" value="ECO:0007669"/>
    <property type="project" value="UniProtKB-KW"/>
</dbReference>
<dbReference type="AlphaFoldDB" id="A0A3N0GN59"/>
<dbReference type="PANTHER" id="PTHR42951">
    <property type="entry name" value="METALLO-BETA-LACTAMASE DOMAIN-CONTAINING"/>
    <property type="match status" value="1"/>
</dbReference>
<evidence type="ECO:0000313" key="2">
    <source>
        <dbReference type="EMBL" id="RNM13915.1"/>
    </source>
</evidence>
<dbReference type="Proteomes" id="UP000279994">
    <property type="component" value="Unassembled WGS sequence"/>
</dbReference>
<dbReference type="InterPro" id="IPR050855">
    <property type="entry name" value="NDM-1-like"/>
</dbReference>
<dbReference type="RefSeq" id="WP_123223323.1">
    <property type="nucleotide sequence ID" value="NZ_RJSF01000040.1"/>
</dbReference>
<dbReference type="SUPFAM" id="SSF56281">
    <property type="entry name" value="Metallo-hydrolase/oxidoreductase"/>
    <property type="match status" value="1"/>
</dbReference>
<evidence type="ECO:0000313" key="3">
    <source>
        <dbReference type="Proteomes" id="UP000279994"/>
    </source>
</evidence>
<feature type="domain" description="Metallo-beta-lactamase" evidence="1">
    <location>
        <begin position="38"/>
        <end position="223"/>
    </location>
</feature>
<dbReference type="Gene3D" id="3.60.15.10">
    <property type="entry name" value="Ribonuclease Z/Hydroxyacylglutathione hydrolase-like"/>
    <property type="match status" value="1"/>
</dbReference>
<evidence type="ECO:0000259" key="1">
    <source>
        <dbReference type="SMART" id="SM00849"/>
    </source>
</evidence>
<accession>A0A3N0GN59</accession>
<dbReference type="EMBL" id="RJSF01000040">
    <property type="protein sequence ID" value="RNM13915.1"/>
    <property type="molecule type" value="Genomic_DNA"/>
</dbReference>
<organism evidence="2 3">
    <name type="scientific">Nocardioides pocheonensis</name>
    <dbReference type="NCBI Taxonomy" id="661485"/>
    <lineage>
        <taxon>Bacteria</taxon>
        <taxon>Bacillati</taxon>
        <taxon>Actinomycetota</taxon>
        <taxon>Actinomycetes</taxon>
        <taxon>Propionibacteriales</taxon>
        <taxon>Nocardioidaceae</taxon>
        <taxon>Nocardioides</taxon>
    </lineage>
</organism>
<dbReference type="Pfam" id="PF00753">
    <property type="entry name" value="Lactamase_B"/>
    <property type="match status" value="1"/>
</dbReference>
<gene>
    <name evidence="2" type="ORF">EFL26_13260</name>
</gene>
<dbReference type="OrthoDB" id="2273115at2"/>
<dbReference type="SMART" id="SM00849">
    <property type="entry name" value="Lactamase_B"/>
    <property type="match status" value="1"/>
</dbReference>
<keyword evidence="3" id="KW-1185">Reference proteome</keyword>